<dbReference type="SMART" id="SM00305">
    <property type="entry name" value="HintC"/>
    <property type="match status" value="1"/>
</dbReference>
<dbReference type="InterPro" id="IPR009008">
    <property type="entry name" value="Val/Leu/Ile-tRNA-synth_edit"/>
</dbReference>
<dbReference type="Pfam" id="PF08264">
    <property type="entry name" value="Anticodon_1"/>
    <property type="match status" value="1"/>
</dbReference>
<dbReference type="SUPFAM" id="SSF50677">
    <property type="entry name" value="ValRS/IleRS/LeuRS editing domain"/>
    <property type="match status" value="1"/>
</dbReference>
<name>A0A6C0AF41_9ZZZZ</name>
<dbReference type="PROSITE" id="PS50819">
    <property type="entry name" value="INTEIN_ENDONUCLEASE"/>
    <property type="match status" value="1"/>
</dbReference>
<dbReference type="PROSITE" id="PS50818">
    <property type="entry name" value="INTEIN_C_TER"/>
    <property type="match status" value="1"/>
</dbReference>
<dbReference type="InterPro" id="IPR014729">
    <property type="entry name" value="Rossmann-like_a/b/a_fold"/>
</dbReference>
<dbReference type="EMBL" id="MN740597">
    <property type="protein sequence ID" value="QHS78407.1"/>
    <property type="molecule type" value="Genomic_DNA"/>
</dbReference>
<dbReference type="SUPFAM" id="SSF52374">
    <property type="entry name" value="Nucleotidylyl transferase"/>
    <property type="match status" value="2"/>
</dbReference>
<protein>
    <recommendedName>
        <fullName evidence="1">isoleucine--tRNA ligase</fullName>
        <ecNumber evidence="1">6.1.1.5</ecNumber>
    </recommendedName>
</protein>
<dbReference type="GO" id="GO:0005524">
    <property type="term" value="F:ATP binding"/>
    <property type="evidence" value="ECO:0007669"/>
    <property type="project" value="UniProtKB-KW"/>
</dbReference>
<sequence>MNSENHKKVNSLTEILKQFDIDHTYKQHEEVILKSWKTNNTYKNLVASHKKEKRPLFRFQDGPPFVSSDELHMGHVLVANCKSSVLFYKFMNGFDCLNKLGYDCHGLPIEMVVNKKLNVHTKKDVDALGIDKYNGACKDFINQFSNAWEPVYDSIGRWADYSNTYKTMDPEFMESGWWTFKQLWNKDLVYKGFRVMPFSTKCGTSLSNFEASQNYKDVITRSAYVYFPIIGDETTGFIAWTTTPWTLHANVALCLNPNAQYVKVFDSKFNRYYIVAENCVKNLGLVKYGEQDLQVIPYGLGKDLTNIAYNSPFDFFLNIYKDHHTIADNYVSIDATIGTGVVHIAGSFGEDDFRICIEQKIVDQEQMGKLCQVDDSGKFTYLMGEKYAGMYIFDADKQIIIDLKKNGKLIRTQMYNHTYPYCYRTDTPLIYKVVSSFFIKVTAFKDRIIELNKKVTWTPEHVGSNRFETWLQGTRDWGVSRSRYFGLPIPVWISDDQKEMVCVESVDELMELANLKEENRPVDLHREFIDHIEIPSKKGNGMLKKIDHVFDCIVEGTAVSLSTGISMAIEELISENNEVMSFDNIKSNRSIIKSTQTVLLDKGIQDCIEIELEDGKILQCTPDHKIMTLSDTKENEWIMAKDLILGKTRVVTSINYPMVSRIVENDEINWELECDEIILKTESFEEKLKSMAFSRLLGYIISDGSFQNHTTTGQISATFFVASIIDANVMINDIGLVCGKTPNINYCKRSNCHIIYAPKKLLNAFLSLDGIQIGRRINQPAMIPVFLVSPKCPQILVREFLGGLFGGDGVAPRISGKRGLNSVEFCSSKTEKQLPSLKIMYDNLIKLFSYVGVNNIHVYGPYETSSSKNKTKIDENIEKKYEMRLNIGEPNDIIAFSKFIGFKYCSHKQFRLAICVSWKGYLKNINEYYYKMIKRVDELTNYTNVQTKILDNNLKPIKKKLNMTLKHGYRDMMLELKNSNDYKYSYQDLSLNKYIYFLRSFQTLADKKKKYPIPILNWIDNVSATEYFSLDGTGNSTYALKNKDTHIPTYNLLVIGRKNIGDKHVYDISVPKNNSFLANGIVVHNCWFESGIVPIGQIHYPFENKELLDDPNQEYLSDFICEGIDQTRGWFYTLMVLSTAIFNKPAFKNVICTGLILDKDGKKLSKSLGNFENPMKIIEQYGADIIRLYMLSSQVVEADSLKFNTLNVDKMKQRIIPWINATKFFLEHTINYQKKGHIFQVDLYKSSKNILDQWIISRLGTILKKVEKHMEKYKLNKTITSLLEFIDDLTNWYVKFNRARLNGNNGITEWQNSLSTLNFVLYNYCLMMAPFAPFMSEYMYTRLSNTGMNGENNNTSTVFDRVYPKSDQFTFDPKVERCIMRLQKISYLVRNLRHQDSRFSSIKTPLKRVLIAHFNKEFIEDVKFVDKIIQDEINCLEFVYYDLGENVEYLLVPNIKMLGKKYKKDSQIIQNALVNISSNDVKKFYESVDEPLNVTIQFLNTNEIVDSVTRSTVSIKTYSLTRDEVSVKIVPSIMNDKTLLIQADNELLVGIDTTYNEEIINLHLVRMFISKTQNLRKNTDLHPWNKIKVFYYNTDPENSYVEKVITQFKNIIEDKLKCDIGHVNERGEIERLLIFSSSELHLSDGKTINVEIVKFN</sequence>
<keyword evidence="7" id="KW-0651">Protein splicing</keyword>
<dbReference type="SUPFAM" id="SSF47323">
    <property type="entry name" value="Anticodon-binding domain of a subclass of class I aminoacyl-tRNA synthetases"/>
    <property type="match status" value="1"/>
</dbReference>
<dbReference type="EC" id="6.1.1.5" evidence="1"/>
<keyword evidence="4" id="KW-0068">Autocatalytic cleavage</keyword>
<dbReference type="Gene3D" id="2.170.220.10">
    <property type="match status" value="1"/>
</dbReference>
<dbReference type="Gene3D" id="2.170.16.10">
    <property type="entry name" value="Hedgehog/Intein (Hint) domain"/>
    <property type="match status" value="1"/>
</dbReference>
<organism evidence="11">
    <name type="scientific">viral metagenome</name>
    <dbReference type="NCBI Taxonomy" id="1070528"/>
    <lineage>
        <taxon>unclassified sequences</taxon>
        <taxon>metagenomes</taxon>
        <taxon>organismal metagenomes</taxon>
    </lineage>
</organism>
<dbReference type="InterPro" id="IPR036844">
    <property type="entry name" value="Hint_dom_sf"/>
</dbReference>
<dbReference type="Pfam" id="PF19302">
    <property type="entry name" value="DUF5915"/>
    <property type="match status" value="1"/>
</dbReference>
<dbReference type="InterPro" id="IPR023586">
    <property type="entry name" value="Ile-tRNA-ligase_type2"/>
</dbReference>
<dbReference type="InterPro" id="IPR006142">
    <property type="entry name" value="INTEIN"/>
</dbReference>
<dbReference type="InterPro" id="IPR004042">
    <property type="entry name" value="Intein_endonuc_central"/>
</dbReference>
<feature type="domain" description="DOD-type homing endonuclease" evidence="10">
    <location>
        <begin position="696"/>
        <end position="853"/>
    </location>
</feature>
<dbReference type="InterPro" id="IPR003586">
    <property type="entry name" value="Hint_dom_C"/>
</dbReference>
<keyword evidence="2" id="KW-0436">Ligase</keyword>
<dbReference type="PANTHER" id="PTHR42780">
    <property type="entry name" value="SOLEUCYL-TRNA SYNTHETASE"/>
    <property type="match status" value="1"/>
</dbReference>
<dbReference type="InterPro" id="IPR009080">
    <property type="entry name" value="tRNAsynth_Ia_anticodon-bd"/>
</dbReference>
<dbReference type="Gene3D" id="3.40.50.620">
    <property type="entry name" value="HUPs"/>
    <property type="match status" value="2"/>
</dbReference>
<dbReference type="InterPro" id="IPR003587">
    <property type="entry name" value="Hint_dom_N"/>
</dbReference>
<dbReference type="GO" id="GO:0002161">
    <property type="term" value="F:aminoacyl-tRNA deacylase activity"/>
    <property type="evidence" value="ECO:0007669"/>
    <property type="project" value="InterPro"/>
</dbReference>
<dbReference type="GO" id="GO:0006428">
    <property type="term" value="P:isoleucyl-tRNA aminoacylation"/>
    <property type="evidence" value="ECO:0007669"/>
    <property type="project" value="InterPro"/>
</dbReference>
<evidence type="ECO:0000256" key="9">
    <source>
        <dbReference type="ARBA" id="ARBA00048359"/>
    </source>
</evidence>
<dbReference type="CDD" id="cd00081">
    <property type="entry name" value="Hint"/>
    <property type="match status" value="2"/>
</dbReference>
<dbReference type="GO" id="GO:0016539">
    <property type="term" value="P:intein-mediated protein splicing"/>
    <property type="evidence" value="ECO:0007669"/>
    <property type="project" value="InterPro"/>
</dbReference>
<dbReference type="InterPro" id="IPR002300">
    <property type="entry name" value="aa-tRNA-synth_Ia"/>
</dbReference>
<evidence type="ECO:0000256" key="4">
    <source>
        <dbReference type="ARBA" id="ARBA00022813"/>
    </source>
</evidence>
<dbReference type="NCBIfam" id="TIGR01445">
    <property type="entry name" value="intein_Nterm"/>
    <property type="match status" value="1"/>
</dbReference>
<dbReference type="PANTHER" id="PTHR42780:SF1">
    <property type="entry name" value="ISOLEUCINE--TRNA LIGASE, CYTOPLASMIC"/>
    <property type="match status" value="1"/>
</dbReference>
<comment type="catalytic activity">
    <reaction evidence="9">
        <text>tRNA(Ile) + L-isoleucine + ATP = L-isoleucyl-tRNA(Ile) + AMP + diphosphate</text>
        <dbReference type="Rhea" id="RHEA:11060"/>
        <dbReference type="Rhea" id="RHEA-COMP:9666"/>
        <dbReference type="Rhea" id="RHEA-COMP:9695"/>
        <dbReference type="ChEBI" id="CHEBI:30616"/>
        <dbReference type="ChEBI" id="CHEBI:33019"/>
        <dbReference type="ChEBI" id="CHEBI:58045"/>
        <dbReference type="ChEBI" id="CHEBI:78442"/>
        <dbReference type="ChEBI" id="CHEBI:78528"/>
        <dbReference type="ChEBI" id="CHEBI:456215"/>
        <dbReference type="EC" id="6.1.1.5"/>
    </reaction>
</comment>
<keyword evidence="5" id="KW-0067">ATP-binding</keyword>
<dbReference type="InterPro" id="IPR002301">
    <property type="entry name" value="Ile-tRNA-ligase"/>
</dbReference>
<evidence type="ECO:0000256" key="6">
    <source>
        <dbReference type="ARBA" id="ARBA00022917"/>
    </source>
</evidence>
<accession>A0A6C0AF41</accession>
<dbReference type="InterPro" id="IPR027434">
    <property type="entry name" value="Homing_endonucl"/>
</dbReference>
<keyword evidence="6" id="KW-0648">Protein biosynthesis</keyword>
<dbReference type="PRINTS" id="PR00379">
    <property type="entry name" value="INTEIN"/>
</dbReference>
<dbReference type="SUPFAM" id="SSF51294">
    <property type="entry name" value="Hedgehog/intein (Hint) domain"/>
    <property type="match status" value="2"/>
</dbReference>
<reference evidence="11" key="1">
    <citation type="journal article" date="2020" name="Nature">
        <title>Giant virus diversity and host interactions through global metagenomics.</title>
        <authorList>
            <person name="Schulz F."/>
            <person name="Roux S."/>
            <person name="Paez-Espino D."/>
            <person name="Jungbluth S."/>
            <person name="Walsh D.A."/>
            <person name="Denef V.J."/>
            <person name="McMahon K.D."/>
            <person name="Konstantinidis K.T."/>
            <person name="Eloe-Fadrosh E.A."/>
            <person name="Kyrpides N.C."/>
            <person name="Woyke T."/>
        </authorList>
    </citation>
    <scope>NUCLEOTIDE SEQUENCE</scope>
    <source>
        <strain evidence="11">GVMAG-S-1021933-23</strain>
    </source>
</reference>
<dbReference type="GO" id="GO:0004822">
    <property type="term" value="F:isoleucine-tRNA ligase activity"/>
    <property type="evidence" value="ECO:0007669"/>
    <property type="project" value="UniProtKB-EC"/>
</dbReference>
<evidence type="ECO:0000256" key="2">
    <source>
        <dbReference type="ARBA" id="ARBA00022598"/>
    </source>
</evidence>
<evidence type="ECO:0000256" key="7">
    <source>
        <dbReference type="ARBA" id="ARBA00023000"/>
    </source>
</evidence>
<dbReference type="NCBIfam" id="TIGR01443">
    <property type="entry name" value="intein_Cterm"/>
    <property type="match status" value="1"/>
</dbReference>
<dbReference type="Gene3D" id="3.90.740.10">
    <property type="entry name" value="Valyl/Leucyl/Isoleucyl-tRNA synthetase, editing domain"/>
    <property type="match status" value="1"/>
</dbReference>
<proteinExistence type="predicted"/>
<evidence type="ECO:0000256" key="1">
    <source>
        <dbReference type="ARBA" id="ARBA00013165"/>
    </source>
</evidence>
<keyword evidence="8" id="KW-0030">Aminoacyl-tRNA synthetase</keyword>
<evidence type="ECO:0000256" key="8">
    <source>
        <dbReference type="ARBA" id="ARBA00023146"/>
    </source>
</evidence>
<evidence type="ECO:0000259" key="10">
    <source>
        <dbReference type="PROSITE" id="PS50819"/>
    </source>
</evidence>
<dbReference type="InterPro" id="IPR013155">
    <property type="entry name" value="M/V/L/I-tRNA-synth_anticd-bd"/>
</dbReference>
<dbReference type="Gene3D" id="3.10.28.10">
    <property type="entry name" value="Homing endonucleases"/>
    <property type="match status" value="1"/>
</dbReference>
<dbReference type="Pfam" id="PF00133">
    <property type="entry name" value="tRNA-synt_1"/>
    <property type="match status" value="2"/>
</dbReference>
<keyword evidence="3" id="KW-0547">Nucleotide-binding</keyword>
<evidence type="ECO:0000256" key="3">
    <source>
        <dbReference type="ARBA" id="ARBA00022741"/>
    </source>
</evidence>
<dbReference type="GO" id="GO:0004519">
    <property type="term" value="F:endonuclease activity"/>
    <property type="evidence" value="ECO:0007669"/>
    <property type="project" value="InterPro"/>
</dbReference>
<dbReference type="InterPro" id="IPR006141">
    <property type="entry name" value="Intein_N"/>
</dbReference>
<dbReference type="SMART" id="SM00306">
    <property type="entry name" value="HintN"/>
    <property type="match status" value="1"/>
</dbReference>
<dbReference type="Gene3D" id="1.10.730.10">
    <property type="entry name" value="Isoleucyl-tRNA Synthetase, Domain 1"/>
    <property type="match status" value="1"/>
</dbReference>
<evidence type="ECO:0000256" key="5">
    <source>
        <dbReference type="ARBA" id="ARBA00022840"/>
    </source>
</evidence>
<dbReference type="InterPro" id="IPR030934">
    <property type="entry name" value="Intein_C"/>
</dbReference>
<evidence type="ECO:0000313" key="11">
    <source>
        <dbReference type="EMBL" id="QHS78407.1"/>
    </source>
</evidence>
<dbReference type="PRINTS" id="PR00984">
    <property type="entry name" value="TRNASYNTHILE"/>
</dbReference>
<dbReference type="PROSITE" id="PS50817">
    <property type="entry name" value="INTEIN_N_TER"/>
    <property type="match status" value="1"/>
</dbReference>